<dbReference type="Gene3D" id="3.40.50.2300">
    <property type="match status" value="1"/>
</dbReference>
<dbReference type="InterPro" id="IPR003661">
    <property type="entry name" value="HisK_dim/P_dom"/>
</dbReference>
<evidence type="ECO:0000313" key="9">
    <source>
        <dbReference type="EMBL" id="MBC5843223.1"/>
    </source>
</evidence>
<proteinExistence type="predicted"/>
<evidence type="ECO:0000256" key="2">
    <source>
        <dbReference type="ARBA" id="ARBA00012438"/>
    </source>
</evidence>
<comment type="catalytic activity">
    <reaction evidence="1">
        <text>ATP + protein L-histidine = ADP + protein N-phospho-L-histidine.</text>
        <dbReference type="EC" id="2.7.13.3"/>
    </reaction>
</comment>
<organism evidence="9 10">
    <name type="scientific">Flavobacterium muglaense</name>
    <dbReference type="NCBI Taxonomy" id="2764716"/>
    <lineage>
        <taxon>Bacteria</taxon>
        <taxon>Pseudomonadati</taxon>
        <taxon>Bacteroidota</taxon>
        <taxon>Flavobacteriia</taxon>
        <taxon>Flavobacteriales</taxon>
        <taxon>Flavobacteriaceae</taxon>
        <taxon>Flavobacterium</taxon>
    </lineage>
</organism>
<evidence type="ECO:0000256" key="4">
    <source>
        <dbReference type="ARBA" id="ARBA00023012"/>
    </source>
</evidence>
<dbReference type="Pfam" id="PF00072">
    <property type="entry name" value="Response_reg"/>
    <property type="match status" value="1"/>
</dbReference>
<keyword evidence="3 5" id="KW-0597">Phosphoprotein</keyword>
<dbReference type="SUPFAM" id="SSF47384">
    <property type="entry name" value="Homodimeric domain of signal transducing histidine kinase"/>
    <property type="match status" value="1"/>
</dbReference>
<evidence type="ECO:0000256" key="1">
    <source>
        <dbReference type="ARBA" id="ARBA00000085"/>
    </source>
</evidence>
<sequence>MDSNTQTASSNEKTIYRFSKLNHFSFNFFSFQFLIVTAFLFYFELTYVAWGSLPIIILFLYFSASKKYSFNQKAIVTVFVLIVYFTYAYLLYGKTLNTVVLLYIIPIVLLIIIRSHKLMFILSAIIIVLVSIISYNDFFGFDYGNKKYYDQDNTNFFFYFIVLMIMVYLIVLLTARTNLVQYIIKDLKKKNVELEESRSELKKLQINKESFFAIMSHEIRTPLNAIKGISEILKNNKQSEEDQNLLELMDYSSNHLLALVNNILDFTKLNDGVFSLQFTEFNLRKTLTSLFKMNERLASEKTISYQIEIADTIPDYVYGDKNRINQIVLNLLKNAIEYTEAGSVKMVVDGVYNEDAEAQFLLQITISDTGKGIEKELGDKLFQKYASSNSSTNSVGLGLTISKGLLDLMNGSISFYSKIDQGTTFFITIPLPVVKNSTNKGDQIDSFLQDSSMKILLVDDNNINLLVLQKQLKNKLKNCELTLAHNGQEAINLHQENQYDMILMDVLMPVMDGITATKQIRNSTDRTKKNIPIIALTANVGEKEMLQCLDAGMNDFITKPFEISAILKVIAKITLD</sequence>
<dbReference type="InterPro" id="IPR036097">
    <property type="entry name" value="HisK_dim/P_sf"/>
</dbReference>
<dbReference type="InterPro" id="IPR011006">
    <property type="entry name" value="CheY-like_superfamily"/>
</dbReference>
<dbReference type="InterPro" id="IPR003594">
    <property type="entry name" value="HATPase_dom"/>
</dbReference>
<dbReference type="EC" id="2.7.13.3" evidence="2"/>
<dbReference type="PROSITE" id="PS50109">
    <property type="entry name" value="HIS_KIN"/>
    <property type="match status" value="1"/>
</dbReference>
<dbReference type="EMBL" id="JACRUL010000003">
    <property type="protein sequence ID" value="MBC5843223.1"/>
    <property type="molecule type" value="Genomic_DNA"/>
</dbReference>
<keyword evidence="6" id="KW-1133">Transmembrane helix</keyword>
<dbReference type="Pfam" id="PF02518">
    <property type="entry name" value="HATPase_c"/>
    <property type="match status" value="1"/>
</dbReference>
<dbReference type="AlphaFoldDB" id="A0A923SIE5"/>
<accession>A0A923SIE5</accession>
<evidence type="ECO:0000259" key="7">
    <source>
        <dbReference type="PROSITE" id="PS50109"/>
    </source>
</evidence>
<dbReference type="SUPFAM" id="SSF52172">
    <property type="entry name" value="CheY-like"/>
    <property type="match status" value="1"/>
</dbReference>
<dbReference type="GO" id="GO:0000155">
    <property type="term" value="F:phosphorelay sensor kinase activity"/>
    <property type="evidence" value="ECO:0007669"/>
    <property type="project" value="InterPro"/>
</dbReference>
<dbReference type="SMART" id="SM00448">
    <property type="entry name" value="REC"/>
    <property type="match status" value="1"/>
</dbReference>
<feature type="transmembrane region" description="Helical" evidence="6">
    <location>
        <begin position="74"/>
        <end position="90"/>
    </location>
</feature>
<dbReference type="Gene3D" id="1.10.287.130">
    <property type="match status" value="1"/>
</dbReference>
<dbReference type="PRINTS" id="PR00344">
    <property type="entry name" value="BCTRLSENSOR"/>
</dbReference>
<evidence type="ECO:0000256" key="3">
    <source>
        <dbReference type="ARBA" id="ARBA00022553"/>
    </source>
</evidence>
<dbReference type="InterPro" id="IPR004358">
    <property type="entry name" value="Sig_transdc_His_kin-like_C"/>
</dbReference>
<feature type="transmembrane region" description="Helical" evidence="6">
    <location>
        <begin position="96"/>
        <end position="113"/>
    </location>
</feature>
<dbReference type="PROSITE" id="PS50110">
    <property type="entry name" value="RESPONSE_REGULATORY"/>
    <property type="match status" value="1"/>
</dbReference>
<dbReference type="InterPro" id="IPR036890">
    <property type="entry name" value="HATPase_C_sf"/>
</dbReference>
<dbReference type="CDD" id="cd17546">
    <property type="entry name" value="REC_hyHK_CKI1_RcsC-like"/>
    <property type="match status" value="1"/>
</dbReference>
<feature type="transmembrane region" description="Helical" evidence="6">
    <location>
        <begin position="156"/>
        <end position="175"/>
    </location>
</feature>
<feature type="domain" description="Response regulatory" evidence="8">
    <location>
        <begin position="454"/>
        <end position="574"/>
    </location>
</feature>
<evidence type="ECO:0000313" key="10">
    <source>
        <dbReference type="Proteomes" id="UP000641454"/>
    </source>
</evidence>
<evidence type="ECO:0000256" key="6">
    <source>
        <dbReference type="SAM" id="Phobius"/>
    </source>
</evidence>
<dbReference type="Gene3D" id="3.30.565.10">
    <property type="entry name" value="Histidine kinase-like ATPase, C-terminal domain"/>
    <property type="match status" value="1"/>
</dbReference>
<dbReference type="Pfam" id="PF00512">
    <property type="entry name" value="HisKA"/>
    <property type="match status" value="1"/>
</dbReference>
<feature type="modified residue" description="4-aspartylphosphate" evidence="5">
    <location>
        <position position="505"/>
    </location>
</feature>
<gene>
    <name evidence="9" type="ORF">H8R25_02055</name>
</gene>
<dbReference type="PANTHER" id="PTHR45339:SF1">
    <property type="entry name" value="HYBRID SIGNAL TRANSDUCTION HISTIDINE KINASE J"/>
    <property type="match status" value="1"/>
</dbReference>
<dbReference type="SMART" id="SM00388">
    <property type="entry name" value="HisKA"/>
    <property type="match status" value="1"/>
</dbReference>
<name>A0A923SIE5_9FLAO</name>
<reference evidence="9 10" key="1">
    <citation type="submission" date="2020-08" db="EMBL/GenBank/DDBJ databases">
        <title>Description of novel Flavobacterium F-392 isolate.</title>
        <authorList>
            <person name="Saticioglu I.B."/>
            <person name="Duman M."/>
            <person name="Altun S."/>
        </authorList>
    </citation>
    <scope>NUCLEOTIDE SEQUENCE [LARGE SCALE GENOMIC DNA]</scope>
    <source>
        <strain evidence="9 10">F-392</strain>
    </source>
</reference>
<keyword evidence="10" id="KW-1185">Reference proteome</keyword>
<feature type="transmembrane region" description="Helical" evidence="6">
    <location>
        <begin position="118"/>
        <end position="136"/>
    </location>
</feature>
<dbReference type="SUPFAM" id="SSF55874">
    <property type="entry name" value="ATPase domain of HSP90 chaperone/DNA topoisomerase II/histidine kinase"/>
    <property type="match status" value="1"/>
</dbReference>
<dbReference type="PANTHER" id="PTHR45339">
    <property type="entry name" value="HYBRID SIGNAL TRANSDUCTION HISTIDINE KINASE J"/>
    <property type="match status" value="1"/>
</dbReference>
<protein>
    <recommendedName>
        <fullName evidence="2">histidine kinase</fullName>
        <ecNumber evidence="2">2.7.13.3</ecNumber>
    </recommendedName>
</protein>
<keyword evidence="4" id="KW-0902">Two-component regulatory system</keyword>
<feature type="transmembrane region" description="Helical" evidence="6">
    <location>
        <begin position="21"/>
        <end position="41"/>
    </location>
</feature>
<dbReference type="InterPro" id="IPR001789">
    <property type="entry name" value="Sig_transdc_resp-reg_receiver"/>
</dbReference>
<dbReference type="SMART" id="SM00387">
    <property type="entry name" value="HATPase_c"/>
    <property type="match status" value="1"/>
</dbReference>
<keyword evidence="6" id="KW-0472">Membrane</keyword>
<dbReference type="Proteomes" id="UP000641454">
    <property type="component" value="Unassembled WGS sequence"/>
</dbReference>
<dbReference type="InterPro" id="IPR005467">
    <property type="entry name" value="His_kinase_dom"/>
</dbReference>
<dbReference type="CDD" id="cd00082">
    <property type="entry name" value="HisKA"/>
    <property type="match status" value="1"/>
</dbReference>
<evidence type="ECO:0000259" key="8">
    <source>
        <dbReference type="PROSITE" id="PS50110"/>
    </source>
</evidence>
<feature type="domain" description="Histidine kinase" evidence="7">
    <location>
        <begin position="214"/>
        <end position="433"/>
    </location>
</feature>
<comment type="caution">
    <text evidence="9">The sequence shown here is derived from an EMBL/GenBank/DDBJ whole genome shotgun (WGS) entry which is preliminary data.</text>
</comment>
<feature type="transmembrane region" description="Helical" evidence="6">
    <location>
        <begin position="47"/>
        <end position="62"/>
    </location>
</feature>
<dbReference type="RefSeq" id="WP_187016919.1">
    <property type="nucleotide sequence ID" value="NZ_JACRUK010000003.1"/>
</dbReference>
<keyword evidence="6" id="KW-0812">Transmembrane</keyword>
<evidence type="ECO:0000256" key="5">
    <source>
        <dbReference type="PROSITE-ProRule" id="PRU00169"/>
    </source>
</evidence>